<evidence type="ECO:0000313" key="7">
    <source>
        <dbReference type="EMBL" id="NMK39483.1"/>
    </source>
</evidence>
<dbReference type="InterPro" id="IPR056546">
    <property type="entry name" value="MreB_MamK-like"/>
</dbReference>
<dbReference type="HAMAP" id="MF_02207">
    <property type="entry name" value="MreB"/>
    <property type="match status" value="1"/>
</dbReference>
<dbReference type="GO" id="GO:0008360">
    <property type="term" value="P:regulation of cell shape"/>
    <property type="evidence" value="ECO:0007669"/>
    <property type="project" value="UniProtKB-UniRule"/>
</dbReference>
<comment type="caution">
    <text evidence="7">The sequence shown here is derived from an EMBL/GenBank/DDBJ whole genome shotgun (WGS) entry which is preliminary data.</text>
</comment>
<dbReference type="InterPro" id="IPR004753">
    <property type="entry name" value="MreB"/>
</dbReference>
<dbReference type="Pfam" id="PF06723">
    <property type="entry name" value="MreB_Mbl"/>
    <property type="match status" value="1"/>
</dbReference>
<comment type="caution">
    <text evidence="6">Lacks conserved residue(s) required for the propagation of feature annotation.</text>
</comment>
<dbReference type="GO" id="GO:0005524">
    <property type="term" value="F:ATP binding"/>
    <property type="evidence" value="ECO:0007669"/>
    <property type="project" value="UniProtKB-KW"/>
</dbReference>
<accession>A0A1M6P906</accession>
<dbReference type="NCBIfam" id="NF010539">
    <property type="entry name" value="PRK13927.1"/>
    <property type="match status" value="1"/>
</dbReference>
<dbReference type="GO" id="GO:0000902">
    <property type="term" value="P:cell morphogenesis"/>
    <property type="evidence" value="ECO:0007669"/>
    <property type="project" value="InterPro"/>
</dbReference>
<dbReference type="CDD" id="cd10225">
    <property type="entry name" value="ASKHA_NBD_MreB-like"/>
    <property type="match status" value="1"/>
</dbReference>
<proteinExistence type="inferred from homology"/>
<evidence type="ECO:0000256" key="3">
    <source>
        <dbReference type="ARBA" id="ARBA00022840"/>
    </source>
</evidence>
<dbReference type="GO" id="GO:0005737">
    <property type="term" value="C:cytoplasm"/>
    <property type="evidence" value="ECO:0007669"/>
    <property type="project" value="UniProtKB-SubCell"/>
</dbReference>
<comment type="subunit">
    <text evidence="6">Forms polymers.</text>
</comment>
<dbReference type="Proteomes" id="UP000536773">
    <property type="component" value="Unassembled WGS sequence"/>
</dbReference>
<dbReference type="InterPro" id="IPR043129">
    <property type="entry name" value="ATPase_NBD"/>
</dbReference>
<dbReference type="PANTHER" id="PTHR42749">
    <property type="entry name" value="CELL SHAPE-DETERMINING PROTEIN MREB"/>
    <property type="match status" value="1"/>
</dbReference>
<dbReference type="InterPro" id="IPR004000">
    <property type="entry name" value="Actin"/>
</dbReference>
<dbReference type="AlphaFoldDB" id="A0A1M6P906"/>
<dbReference type="SUPFAM" id="SSF53067">
    <property type="entry name" value="Actin-like ATPase domain"/>
    <property type="match status" value="2"/>
</dbReference>
<keyword evidence="2 6" id="KW-0547">Nucleotide-binding</keyword>
<comment type="subcellular location">
    <subcellularLocation>
        <location evidence="6">Cytoplasm</location>
    </subcellularLocation>
    <text evidence="6">Membrane-associated.</text>
</comment>
<dbReference type="EMBL" id="JABBJH010000012">
    <property type="protein sequence ID" value="NMK39483.1"/>
    <property type="molecule type" value="Genomic_DNA"/>
</dbReference>
<comment type="similarity">
    <text evidence="5 6">Belongs to the FtsA/MreB family.</text>
</comment>
<evidence type="ECO:0000256" key="5">
    <source>
        <dbReference type="ARBA" id="ARBA00023458"/>
    </source>
</evidence>
<dbReference type="Gene3D" id="3.30.420.40">
    <property type="match status" value="3"/>
</dbReference>
<dbReference type="RefSeq" id="WP_036204639.1">
    <property type="nucleotide sequence ID" value="NZ_AP031433.1"/>
</dbReference>
<evidence type="ECO:0000256" key="1">
    <source>
        <dbReference type="ARBA" id="ARBA00022490"/>
    </source>
</evidence>
<evidence type="ECO:0000256" key="4">
    <source>
        <dbReference type="ARBA" id="ARBA00022960"/>
    </source>
</evidence>
<dbReference type="PRINTS" id="PR01652">
    <property type="entry name" value="SHAPEPROTEIN"/>
</dbReference>
<keyword evidence="1 6" id="KW-0963">Cytoplasm</keyword>
<evidence type="ECO:0000256" key="2">
    <source>
        <dbReference type="ARBA" id="ARBA00022741"/>
    </source>
</evidence>
<gene>
    <name evidence="6" type="primary">mreB</name>
    <name evidence="7" type="ORF">HG933_08910</name>
</gene>
<evidence type="ECO:0000313" key="8">
    <source>
        <dbReference type="Proteomes" id="UP000536773"/>
    </source>
</evidence>
<evidence type="ECO:0000256" key="6">
    <source>
        <dbReference type="HAMAP-Rule" id="MF_02207"/>
    </source>
</evidence>
<reference evidence="7 8" key="1">
    <citation type="submission" date="2020-04" db="EMBL/GenBank/DDBJ databases">
        <authorList>
            <person name="Hitch T.C.A."/>
            <person name="Wylensek D."/>
            <person name="Clavel T."/>
        </authorList>
    </citation>
    <scope>NUCLEOTIDE SEQUENCE [LARGE SCALE GENOMIC DNA]</scope>
    <source>
        <strain evidence="7 8">WCA-386-APC-2A</strain>
    </source>
</reference>
<organism evidence="7 8">
    <name type="scientific">Megasphaera elsdenii</name>
    <dbReference type="NCBI Taxonomy" id="907"/>
    <lineage>
        <taxon>Bacteria</taxon>
        <taxon>Bacillati</taxon>
        <taxon>Bacillota</taxon>
        <taxon>Negativicutes</taxon>
        <taxon>Veillonellales</taxon>
        <taxon>Veillonellaceae</taxon>
        <taxon>Megasphaera</taxon>
    </lineage>
</organism>
<feature type="binding site" evidence="6">
    <location>
        <begin position="160"/>
        <end position="162"/>
    </location>
    <ligand>
        <name>ATP</name>
        <dbReference type="ChEBI" id="CHEBI:30616"/>
    </ligand>
</feature>
<protein>
    <recommendedName>
        <fullName evidence="6">Cell shape-determining protein MreB</fullName>
    </recommendedName>
</protein>
<dbReference type="SMART" id="SM00268">
    <property type="entry name" value="ACTIN"/>
    <property type="match status" value="1"/>
</dbReference>
<feature type="binding site" evidence="6">
    <location>
        <begin position="208"/>
        <end position="211"/>
    </location>
    <ligand>
        <name>ATP</name>
        <dbReference type="ChEBI" id="CHEBI:30616"/>
    </ligand>
</feature>
<sequence>MASIFSPLTKNIGIDLGTSTTQVYVEGRGIVLSEPSVMATDERNSKIIAVGRAAEDLLSRSPETVKLHRPLVHGVIADYSVTRTMLGYILSKCVRSVQRLRIMIGVPSAASNVEKRAVMEAVYQAGAKEAFLIETAAAAALGVNLPVYDPVGNMVIDIGGGTTNVAMLSLGGIVVSKSLHLGSLDFNAAIKDYLRYQYDIVTDDTTIEEMKVTNGSAILPLEDRGYYFMGRGLDDGLQREMAIKSSELYHVIGKPLIKILDLVKDVLRETPPELAADIMEHGIVLTGGGAKLKGMDQLFTQELGVPVMVAPEPELAVAKGTGIAVADRDKLSALVEGAQRIYRRRF</sequence>
<keyword evidence="4 6" id="KW-0133">Cell shape</keyword>
<dbReference type="PANTHER" id="PTHR42749:SF1">
    <property type="entry name" value="CELL SHAPE-DETERMINING PROTEIN MREB"/>
    <property type="match status" value="1"/>
</dbReference>
<name>A0A1M6P906_MEGEL</name>
<keyword evidence="3 6" id="KW-0067">ATP-binding</keyword>
<comment type="function">
    <text evidence="6">Forms membrane-associated dynamic filaments that are essential for cell shape determination. Acts by regulating cell wall synthesis and cell elongation, and thus cell shape. A feedback loop between cell geometry and MreB localization may maintain elongated cell shape by targeting cell wall growth to regions of negative cell wall curvature.</text>
</comment>